<proteinExistence type="predicted"/>
<keyword evidence="1" id="KW-0175">Coiled coil</keyword>
<feature type="region of interest" description="Disordered" evidence="2">
    <location>
        <begin position="1"/>
        <end position="59"/>
    </location>
</feature>
<feature type="region of interest" description="Disordered" evidence="2">
    <location>
        <begin position="259"/>
        <end position="285"/>
    </location>
</feature>
<feature type="coiled-coil region" evidence="1">
    <location>
        <begin position="342"/>
        <end position="369"/>
    </location>
</feature>
<evidence type="ECO:0000313" key="3">
    <source>
        <dbReference type="EMBL" id="EKX37875.1"/>
    </source>
</evidence>
<evidence type="ECO:0000313" key="5">
    <source>
        <dbReference type="Proteomes" id="UP000011087"/>
    </source>
</evidence>
<evidence type="ECO:0000256" key="1">
    <source>
        <dbReference type="SAM" id="Coils"/>
    </source>
</evidence>
<evidence type="ECO:0000313" key="4">
    <source>
        <dbReference type="EnsemblProtists" id="EKX37875"/>
    </source>
</evidence>
<reference evidence="4" key="3">
    <citation type="submission" date="2015-06" db="UniProtKB">
        <authorList>
            <consortium name="EnsemblProtists"/>
        </authorList>
    </citation>
    <scope>IDENTIFICATION</scope>
</reference>
<organism evidence="3">
    <name type="scientific">Guillardia theta (strain CCMP2712)</name>
    <name type="common">Cryptophyte</name>
    <dbReference type="NCBI Taxonomy" id="905079"/>
    <lineage>
        <taxon>Eukaryota</taxon>
        <taxon>Cryptophyceae</taxon>
        <taxon>Pyrenomonadales</taxon>
        <taxon>Geminigeraceae</taxon>
        <taxon>Guillardia</taxon>
    </lineage>
</organism>
<feature type="compositionally biased region" description="Basic and acidic residues" evidence="2">
    <location>
        <begin position="39"/>
        <end position="48"/>
    </location>
</feature>
<gene>
    <name evidence="3" type="ORF">GUITHDRAFT_116017</name>
</gene>
<reference evidence="3 5" key="1">
    <citation type="journal article" date="2012" name="Nature">
        <title>Algal genomes reveal evolutionary mosaicism and the fate of nucleomorphs.</title>
        <authorList>
            <consortium name="DOE Joint Genome Institute"/>
            <person name="Curtis B.A."/>
            <person name="Tanifuji G."/>
            <person name="Burki F."/>
            <person name="Gruber A."/>
            <person name="Irimia M."/>
            <person name="Maruyama S."/>
            <person name="Arias M.C."/>
            <person name="Ball S.G."/>
            <person name="Gile G.H."/>
            <person name="Hirakawa Y."/>
            <person name="Hopkins J.F."/>
            <person name="Kuo A."/>
            <person name="Rensing S.A."/>
            <person name="Schmutz J."/>
            <person name="Symeonidi A."/>
            <person name="Elias M."/>
            <person name="Eveleigh R.J."/>
            <person name="Herman E.K."/>
            <person name="Klute M.J."/>
            <person name="Nakayama T."/>
            <person name="Obornik M."/>
            <person name="Reyes-Prieto A."/>
            <person name="Armbrust E.V."/>
            <person name="Aves S.J."/>
            <person name="Beiko R.G."/>
            <person name="Coutinho P."/>
            <person name="Dacks J.B."/>
            <person name="Durnford D.G."/>
            <person name="Fast N.M."/>
            <person name="Green B.R."/>
            <person name="Grisdale C.J."/>
            <person name="Hempel F."/>
            <person name="Henrissat B."/>
            <person name="Hoppner M.P."/>
            <person name="Ishida K."/>
            <person name="Kim E."/>
            <person name="Koreny L."/>
            <person name="Kroth P.G."/>
            <person name="Liu Y."/>
            <person name="Malik S.B."/>
            <person name="Maier U.G."/>
            <person name="McRose D."/>
            <person name="Mock T."/>
            <person name="Neilson J.A."/>
            <person name="Onodera N.T."/>
            <person name="Poole A.M."/>
            <person name="Pritham E.J."/>
            <person name="Richards T.A."/>
            <person name="Rocap G."/>
            <person name="Roy S.W."/>
            <person name="Sarai C."/>
            <person name="Schaack S."/>
            <person name="Shirato S."/>
            <person name="Slamovits C.H."/>
            <person name="Spencer D.F."/>
            <person name="Suzuki S."/>
            <person name="Worden A.Z."/>
            <person name="Zauner S."/>
            <person name="Barry K."/>
            <person name="Bell C."/>
            <person name="Bharti A.K."/>
            <person name="Crow J.A."/>
            <person name="Grimwood J."/>
            <person name="Kramer R."/>
            <person name="Lindquist E."/>
            <person name="Lucas S."/>
            <person name="Salamov A."/>
            <person name="McFadden G.I."/>
            <person name="Lane C.E."/>
            <person name="Keeling P.J."/>
            <person name="Gray M.W."/>
            <person name="Grigoriev I.V."/>
            <person name="Archibald J.M."/>
        </authorList>
    </citation>
    <scope>NUCLEOTIDE SEQUENCE</scope>
    <source>
        <strain evidence="3 5">CCMP2712</strain>
    </source>
</reference>
<feature type="coiled-coil region" evidence="1">
    <location>
        <begin position="179"/>
        <end position="259"/>
    </location>
</feature>
<dbReference type="GeneID" id="17294606"/>
<dbReference type="EMBL" id="JH993054">
    <property type="protein sequence ID" value="EKX37875.1"/>
    <property type="molecule type" value="Genomic_DNA"/>
</dbReference>
<sequence length="720" mass="80309">MASMAGLEHGENGEEMIVDAPSMVNVPEQSRSQSSFDLESQHSRERVKPPSFQASDDHAQASMQLPEGVAVDDILKALENWADAVQASSEFLDKRSCAKVVSEIMQVHKEITSETYTGDATILSMMHQSVFPKRFIETLRDLGKFNDLPLKECVAMAFDIEFKMSEGAENVEDRFVAYAQQMATKVDQKREEYEARRKEVEDARRREQMVADRHKVELNKSKQALLELKSEEERVKRSIAQVNAEIARQKELVERLMQEGDTAAASKSTDDARPSQEPEAPNMDQPELRAVSLQLNVSRTELNRALQNLSVSGDQLSLICHMADFFKETQEFLKSKCNEVLVNALQKEHEAIKEDKEALTRLMEHYKARDQSAIEEEGGADALSDAQRKLLISKYKQFFTDKVRTTKARHAKLRHAAAFLVLLTQDEPGSSSEPQQSLGQLSRSLISSIDQLFTSVYRDIARVEVEETQTQPPALSLVLYPKDCLSAERCSIVVSACLDGWRKCPEKAPSMARVDVSSCEREEEEELQELRRSFGSSLSQSSTSNIMGCLFQGIDSLCSSSAAHAAAIFSKFVGTEQGAPGDFLPLSFAILYARTRYSWLGSVLVLDAIGSSFPDALLADADVTVFGLQDPAQPQEMRKKLEGLEKQMRSCQPQLVIVSFEGESSHRHASSDFRALGSWLVKFVASSPGCGRLLSVWNLKEGGTSMRLPFTNFMLGVSER</sequence>
<accession>L1IPY2</accession>
<keyword evidence="5" id="KW-1185">Reference proteome</keyword>
<name>L1IPY2_GUITC</name>
<reference evidence="5" key="2">
    <citation type="submission" date="2012-11" db="EMBL/GenBank/DDBJ databases">
        <authorList>
            <person name="Kuo A."/>
            <person name="Curtis B.A."/>
            <person name="Tanifuji G."/>
            <person name="Burki F."/>
            <person name="Gruber A."/>
            <person name="Irimia M."/>
            <person name="Maruyama S."/>
            <person name="Arias M.C."/>
            <person name="Ball S.G."/>
            <person name="Gile G.H."/>
            <person name="Hirakawa Y."/>
            <person name="Hopkins J.F."/>
            <person name="Rensing S.A."/>
            <person name="Schmutz J."/>
            <person name="Symeonidi A."/>
            <person name="Elias M."/>
            <person name="Eveleigh R.J."/>
            <person name="Herman E.K."/>
            <person name="Klute M.J."/>
            <person name="Nakayama T."/>
            <person name="Obornik M."/>
            <person name="Reyes-Prieto A."/>
            <person name="Armbrust E.V."/>
            <person name="Aves S.J."/>
            <person name="Beiko R.G."/>
            <person name="Coutinho P."/>
            <person name="Dacks J.B."/>
            <person name="Durnford D.G."/>
            <person name="Fast N.M."/>
            <person name="Green B.R."/>
            <person name="Grisdale C."/>
            <person name="Hempe F."/>
            <person name="Henrissat B."/>
            <person name="Hoppner M.P."/>
            <person name="Ishida K.-I."/>
            <person name="Kim E."/>
            <person name="Koreny L."/>
            <person name="Kroth P.G."/>
            <person name="Liu Y."/>
            <person name="Malik S.-B."/>
            <person name="Maier U.G."/>
            <person name="McRose D."/>
            <person name="Mock T."/>
            <person name="Neilson J.A."/>
            <person name="Onodera N.T."/>
            <person name="Poole A.M."/>
            <person name="Pritham E.J."/>
            <person name="Richards T.A."/>
            <person name="Rocap G."/>
            <person name="Roy S.W."/>
            <person name="Sarai C."/>
            <person name="Schaack S."/>
            <person name="Shirato S."/>
            <person name="Slamovits C.H."/>
            <person name="Spencer D.F."/>
            <person name="Suzuki S."/>
            <person name="Worden A.Z."/>
            <person name="Zauner S."/>
            <person name="Barry K."/>
            <person name="Bell C."/>
            <person name="Bharti A.K."/>
            <person name="Crow J.A."/>
            <person name="Grimwood J."/>
            <person name="Kramer R."/>
            <person name="Lindquist E."/>
            <person name="Lucas S."/>
            <person name="Salamov A."/>
            <person name="McFadden G.I."/>
            <person name="Lane C.E."/>
            <person name="Keeling P.J."/>
            <person name="Gray M.W."/>
            <person name="Grigoriev I.V."/>
            <person name="Archibald J.M."/>
        </authorList>
    </citation>
    <scope>NUCLEOTIDE SEQUENCE</scope>
    <source>
        <strain evidence="5">CCMP2712</strain>
    </source>
</reference>
<feature type="compositionally biased region" description="Polar residues" evidence="2">
    <location>
        <begin position="27"/>
        <end position="38"/>
    </location>
</feature>
<dbReference type="Proteomes" id="UP000011087">
    <property type="component" value="Unassembled WGS sequence"/>
</dbReference>
<dbReference type="AlphaFoldDB" id="L1IPY2"/>
<dbReference type="KEGG" id="gtt:GUITHDRAFT_116017"/>
<dbReference type="PaxDb" id="55529-EKX37875"/>
<protein>
    <submittedName>
        <fullName evidence="3 4">Uncharacterized protein</fullName>
    </submittedName>
</protein>
<evidence type="ECO:0000256" key="2">
    <source>
        <dbReference type="SAM" id="MobiDB-lite"/>
    </source>
</evidence>
<dbReference type="RefSeq" id="XP_005824855.1">
    <property type="nucleotide sequence ID" value="XM_005824798.1"/>
</dbReference>
<dbReference type="EnsemblProtists" id="EKX37875">
    <property type="protein sequence ID" value="EKX37875"/>
    <property type="gene ID" value="GUITHDRAFT_116017"/>
</dbReference>
<dbReference type="HOGENOM" id="CLU_384252_0_0_1"/>